<dbReference type="EnsemblPlants" id="AET01883">
    <property type="protein sequence ID" value="AET01883"/>
    <property type="gene ID" value="MTR_8g022690"/>
</dbReference>
<dbReference type="PaxDb" id="3880-AET01883"/>
<dbReference type="AlphaFoldDB" id="G7L929"/>
<gene>
    <name evidence="2" type="ordered locus">MTR_8g022690</name>
    <name evidence="3" type="ORF">MtrunA17_Chr8g0344881</name>
</gene>
<dbReference type="HOGENOM" id="CLU_2516099_0_0_1"/>
<evidence type="ECO:0000256" key="1">
    <source>
        <dbReference type="SAM" id="Phobius"/>
    </source>
</evidence>
<reference evidence="2 5" key="1">
    <citation type="journal article" date="2011" name="Nature">
        <title>The Medicago genome provides insight into the evolution of rhizobial symbioses.</title>
        <authorList>
            <person name="Young N.D."/>
            <person name="Debelle F."/>
            <person name="Oldroyd G.E."/>
            <person name="Geurts R."/>
            <person name="Cannon S.B."/>
            <person name="Udvardi M.K."/>
            <person name="Benedito V.A."/>
            <person name="Mayer K.F."/>
            <person name="Gouzy J."/>
            <person name="Schoof H."/>
            <person name="Van de Peer Y."/>
            <person name="Proost S."/>
            <person name="Cook D.R."/>
            <person name="Meyers B.C."/>
            <person name="Spannagl M."/>
            <person name="Cheung F."/>
            <person name="De Mita S."/>
            <person name="Krishnakumar V."/>
            <person name="Gundlach H."/>
            <person name="Zhou S."/>
            <person name="Mudge J."/>
            <person name="Bharti A.K."/>
            <person name="Murray J.D."/>
            <person name="Naoumkina M.A."/>
            <person name="Rosen B."/>
            <person name="Silverstein K.A."/>
            <person name="Tang H."/>
            <person name="Rombauts S."/>
            <person name="Zhao P.X."/>
            <person name="Zhou P."/>
            <person name="Barbe V."/>
            <person name="Bardou P."/>
            <person name="Bechner M."/>
            <person name="Bellec A."/>
            <person name="Berger A."/>
            <person name="Berges H."/>
            <person name="Bidwell S."/>
            <person name="Bisseling T."/>
            <person name="Choisne N."/>
            <person name="Couloux A."/>
            <person name="Denny R."/>
            <person name="Deshpande S."/>
            <person name="Dai X."/>
            <person name="Doyle J.J."/>
            <person name="Dudez A.M."/>
            <person name="Farmer A.D."/>
            <person name="Fouteau S."/>
            <person name="Franken C."/>
            <person name="Gibelin C."/>
            <person name="Gish J."/>
            <person name="Goldstein S."/>
            <person name="Gonzalez A.J."/>
            <person name="Green P.J."/>
            <person name="Hallab A."/>
            <person name="Hartog M."/>
            <person name="Hua A."/>
            <person name="Humphray S.J."/>
            <person name="Jeong D.H."/>
            <person name="Jing Y."/>
            <person name="Jocker A."/>
            <person name="Kenton S.M."/>
            <person name="Kim D.J."/>
            <person name="Klee K."/>
            <person name="Lai H."/>
            <person name="Lang C."/>
            <person name="Lin S."/>
            <person name="Macmil S.L."/>
            <person name="Magdelenat G."/>
            <person name="Matthews L."/>
            <person name="McCorrison J."/>
            <person name="Monaghan E.L."/>
            <person name="Mun J.H."/>
            <person name="Najar F.Z."/>
            <person name="Nicholson C."/>
            <person name="Noirot C."/>
            <person name="O'Bleness M."/>
            <person name="Paule C.R."/>
            <person name="Poulain J."/>
            <person name="Prion F."/>
            <person name="Qin B."/>
            <person name="Qu C."/>
            <person name="Retzel E.F."/>
            <person name="Riddle C."/>
            <person name="Sallet E."/>
            <person name="Samain S."/>
            <person name="Samson N."/>
            <person name="Sanders I."/>
            <person name="Saurat O."/>
            <person name="Scarpelli C."/>
            <person name="Schiex T."/>
            <person name="Segurens B."/>
            <person name="Severin A.J."/>
            <person name="Sherrier D.J."/>
            <person name="Shi R."/>
            <person name="Sims S."/>
            <person name="Singer S.R."/>
            <person name="Sinharoy S."/>
            <person name="Sterck L."/>
            <person name="Viollet A."/>
            <person name="Wang B.B."/>
            <person name="Wang K."/>
            <person name="Wang M."/>
            <person name="Wang X."/>
            <person name="Warfsmann J."/>
            <person name="Weissenbach J."/>
            <person name="White D.D."/>
            <person name="White J.D."/>
            <person name="Wiley G.B."/>
            <person name="Wincker P."/>
            <person name="Xing Y."/>
            <person name="Yang L."/>
            <person name="Yao Z."/>
            <person name="Ying F."/>
            <person name="Zhai J."/>
            <person name="Zhou L."/>
            <person name="Zuber A."/>
            <person name="Denarie J."/>
            <person name="Dixon R.A."/>
            <person name="May G.D."/>
            <person name="Schwartz D.C."/>
            <person name="Rogers J."/>
            <person name="Quetier F."/>
            <person name="Town C.D."/>
            <person name="Roe B.A."/>
        </authorList>
    </citation>
    <scope>NUCLEOTIDE SEQUENCE [LARGE SCALE GENOMIC DNA]</scope>
    <source>
        <strain evidence="2">A17</strain>
        <strain evidence="4 5">cv. Jemalong A17</strain>
    </source>
</reference>
<evidence type="ECO:0000313" key="3">
    <source>
        <dbReference type="EMBL" id="RHN39537.1"/>
    </source>
</evidence>
<organism evidence="2 5">
    <name type="scientific">Medicago truncatula</name>
    <name type="common">Barrel medic</name>
    <name type="synonym">Medicago tribuloides</name>
    <dbReference type="NCBI Taxonomy" id="3880"/>
    <lineage>
        <taxon>Eukaryota</taxon>
        <taxon>Viridiplantae</taxon>
        <taxon>Streptophyta</taxon>
        <taxon>Embryophyta</taxon>
        <taxon>Tracheophyta</taxon>
        <taxon>Spermatophyta</taxon>
        <taxon>Magnoliopsida</taxon>
        <taxon>eudicotyledons</taxon>
        <taxon>Gunneridae</taxon>
        <taxon>Pentapetalae</taxon>
        <taxon>rosids</taxon>
        <taxon>fabids</taxon>
        <taxon>Fabales</taxon>
        <taxon>Fabaceae</taxon>
        <taxon>Papilionoideae</taxon>
        <taxon>50 kb inversion clade</taxon>
        <taxon>NPAAA clade</taxon>
        <taxon>Hologalegina</taxon>
        <taxon>IRL clade</taxon>
        <taxon>Trifolieae</taxon>
        <taxon>Medicago</taxon>
    </lineage>
</organism>
<reference evidence="6" key="4">
    <citation type="journal article" date="2018" name="Nat. Plants">
        <title>Whole-genome landscape of Medicago truncatula symbiotic genes.</title>
        <authorList>
            <person name="Pecrix Y."/>
            <person name="Staton S.E."/>
            <person name="Sallet E."/>
            <person name="Lelandais-Briere C."/>
            <person name="Moreau S."/>
            <person name="Carrere S."/>
            <person name="Blein T."/>
            <person name="Jardinaud M.F."/>
            <person name="Latrasse D."/>
            <person name="Zouine M."/>
            <person name="Zahm M."/>
            <person name="Kreplak J."/>
            <person name="Mayjonade B."/>
            <person name="Satge C."/>
            <person name="Perez M."/>
            <person name="Cauet S."/>
            <person name="Marande W."/>
            <person name="Chantry-Darmon C."/>
            <person name="Lopez-Roques C."/>
            <person name="Bouchez O."/>
            <person name="Berard A."/>
            <person name="Debelle F."/>
            <person name="Munos S."/>
            <person name="Bendahmane A."/>
            <person name="Berges H."/>
            <person name="Niebel A."/>
            <person name="Buitink J."/>
            <person name="Frugier F."/>
            <person name="Benhamed M."/>
            <person name="Crespi M."/>
            <person name="Gouzy J."/>
            <person name="Gamas P."/>
        </authorList>
    </citation>
    <scope>NUCLEOTIDE SEQUENCE [LARGE SCALE GENOMIC DNA]</scope>
    <source>
        <strain evidence="6">cv. Jemalong A17</strain>
    </source>
</reference>
<reference evidence="4" key="3">
    <citation type="submission" date="2015-04" db="UniProtKB">
        <authorList>
            <consortium name="EnsemblPlants"/>
        </authorList>
    </citation>
    <scope>IDENTIFICATION</scope>
    <source>
        <strain evidence="4">cv. Jemalong A17</strain>
    </source>
</reference>
<keyword evidence="1" id="KW-0472">Membrane</keyword>
<reference evidence="3" key="5">
    <citation type="journal article" date="2018" name="Nat. Plants">
        <title>Whole-genome landscape of Medicago truncatula symbiotic genes.</title>
        <authorList>
            <person name="Pecrix Y."/>
            <person name="Gamas P."/>
            <person name="Carrere S."/>
        </authorList>
    </citation>
    <scope>NUCLEOTIDE SEQUENCE</scope>
    <source>
        <tissue evidence="3">Leaves</tissue>
    </source>
</reference>
<feature type="transmembrane region" description="Helical" evidence="1">
    <location>
        <begin position="40"/>
        <end position="64"/>
    </location>
</feature>
<dbReference type="Proteomes" id="UP000265566">
    <property type="component" value="Chromosome 8"/>
</dbReference>
<accession>G7L929</accession>
<keyword evidence="5" id="KW-1185">Reference proteome</keyword>
<evidence type="ECO:0000313" key="6">
    <source>
        <dbReference type="Proteomes" id="UP000265566"/>
    </source>
</evidence>
<dbReference type="EMBL" id="CM001224">
    <property type="protein sequence ID" value="AET01883.2"/>
    <property type="molecule type" value="Genomic_DNA"/>
</dbReference>
<reference evidence="2 5" key="2">
    <citation type="journal article" date="2014" name="BMC Genomics">
        <title>An improved genome release (version Mt4.0) for the model legume Medicago truncatula.</title>
        <authorList>
            <person name="Tang H."/>
            <person name="Krishnakumar V."/>
            <person name="Bidwell S."/>
            <person name="Rosen B."/>
            <person name="Chan A."/>
            <person name="Zhou S."/>
            <person name="Gentzbittel L."/>
            <person name="Childs K.L."/>
            <person name="Yandell M."/>
            <person name="Gundlach H."/>
            <person name="Mayer K.F."/>
            <person name="Schwartz D.C."/>
            <person name="Town C.D."/>
        </authorList>
    </citation>
    <scope>GENOME REANNOTATION</scope>
    <source>
        <strain evidence="4 5">cv. Jemalong A17</strain>
    </source>
</reference>
<dbReference type="Gramene" id="rna45568">
    <property type="protein sequence ID" value="RHN39537.1"/>
    <property type="gene ID" value="gene45568"/>
</dbReference>
<evidence type="ECO:0000313" key="4">
    <source>
        <dbReference type="EnsemblPlants" id="AET01883"/>
    </source>
</evidence>
<feature type="transmembrane region" description="Helical" evidence="1">
    <location>
        <begin position="12"/>
        <end position="33"/>
    </location>
</feature>
<dbReference type="EMBL" id="PSQE01000008">
    <property type="protein sequence ID" value="RHN39537.1"/>
    <property type="molecule type" value="Genomic_DNA"/>
</dbReference>
<keyword evidence="1 2" id="KW-0812">Transmembrane</keyword>
<protein>
    <submittedName>
        <fullName evidence="2">Transmembrane protein, putative</fullName>
    </submittedName>
</protein>
<keyword evidence="1" id="KW-1133">Transmembrane helix</keyword>
<accession>A0A0C3XXZ2</accession>
<evidence type="ECO:0000313" key="2">
    <source>
        <dbReference type="EMBL" id="AET01883.2"/>
    </source>
</evidence>
<sequence length="85" mass="8800">MALGGSFPTAVFSLSSVTISGAAWLLCSTAVSFDVTISDVAWLLSVTVFSFVGCVAAVPIPFLYGGGFAPWPTGLMFVARLHRVG</sequence>
<dbReference type="Proteomes" id="UP000002051">
    <property type="component" value="Chromosome 8"/>
</dbReference>
<name>G7L929_MEDTR</name>
<proteinExistence type="predicted"/>
<evidence type="ECO:0000313" key="5">
    <source>
        <dbReference type="Proteomes" id="UP000002051"/>
    </source>
</evidence>